<accession>A0A939MMT9</accession>
<organism evidence="2 3">
    <name type="scientific">Leucobacter weissii</name>
    <dbReference type="NCBI Taxonomy" id="1983706"/>
    <lineage>
        <taxon>Bacteria</taxon>
        <taxon>Bacillati</taxon>
        <taxon>Actinomycetota</taxon>
        <taxon>Actinomycetes</taxon>
        <taxon>Micrococcales</taxon>
        <taxon>Microbacteriaceae</taxon>
        <taxon>Leucobacter</taxon>
    </lineage>
</organism>
<dbReference type="InterPro" id="IPR013108">
    <property type="entry name" value="Amidohydro_3"/>
</dbReference>
<dbReference type="SUPFAM" id="SSF51338">
    <property type="entry name" value="Composite domain of metallo-dependent hydrolases"/>
    <property type="match status" value="1"/>
</dbReference>
<dbReference type="Proteomes" id="UP000664382">
    <property type="component" value="Unassembled WGS sequence"/>
</dbReference>
<dbReference type="Gene3D" id="3.10.310.70">
    <property type="match status" value="1"/>
</dbReference>
<sequence>MTRAEIIIEGATVRTQLPGGDPETPRSIAVADGRILGVGEHGEIAEAFAGPATRIDRARGSTVTPGLIDAHLHPIQGIDIVRGIDLGGVGERSVLIDRLRAEAGRVRRQAGDGWVRAWNIDYAAFEGAPIAASTIEAALGGLPALLLFFDVHTALASGEALRRAGITGARDFDDASEIVVDADGAPTGELREESAWEPVLSAIPAPSGEETLDAAHAILSRMRRSGLTGGTIMDGSTTTLDLLESLEADGPGLPVRIASALDVRPSAGAEERAAIIRQLHRGGRRWRGGAIKLYADGVIDTGTAWLYAADTRGDGLHPFWADREAFARTVREFTAAGFQIATHAIGDRAVGETITAYEAVGCRAEGRPVHRIEHLECLDPRDIARLGRTGVTASMQLQHMQWRDPEGRDAWAERLGPERAARGWSAGSVLRAGAPLALGSDWPIADLDARGGLAWAVLRRTPGARDGFVFEPEERLTPAQALHGYTRAAALAQGDDDLGVIRAGARADLAVWAEDPTRVTGDDLAELPVLATYLDGERLDHPDHPEATPSER</sequence>
<reference evidence="2" key="1">
    <citation type="submission" date="2021-03" db="EMBL/GenBank/DDBJ databases">
        <title>Leucobacter chromiisoli sp. nov., isolated from chromium-containing soil of chemical plant.</title>
        <authorList>
            <person name="Xu Z."/>
        </authorList>
    </citation>
    <scope>NUCLEOTIDE SEQUENCE</scope>
    <source>
        <strain evidence="2">S27</strain>
    </source>
</reference>
<dbReference type="Pfam" id="PF07969">
    <property type="entry name" value="Amidohydro_3"/>
    <property type="match status" value="1"/>
</dbReference>
<keyword evidence="3" id="KW-1185">Reference proteome</keyword>
<dbReference type="InterPro" id="IPR033932">
    <property type="entry name" value="YtcJ-like"/>
</dbReference>
<evidence type="ECO:0000259" key="1">
    <source>
        <dbReference type="Pfam" id="PF07969"/>
    </source>
</evidence>
<dbReference type="InterPro" id="IPR011059">
    <property type="entry name" value="Metal-dep_hydrolase_composite"/>
</dbReference>
<evidence type="ECO:0000313" key="3">
    <source>
        <dbReference type="Proteomes" id="UP000664382"/>
    </source>
</evidence>
<feature type="domain" description="Amidohydrolase 3" evidence="1">
    <location>
        <begin position="58"/>
        <end position="538"/>
    </location>
</feature>
<dbReference type="Gene3D" id="3.20.20.140">
    <property type="entry name" value="Metal-dependent hydrolases"/>
    <property type="match status" value="1"/>
</dbReference>
<evidence type="ECO:0000313" key="2">
    <source>
        <dbReference type="EMBL" id="MBO1902760.1"/>
    </source>
</evidence>
<dbReference type="CDD" id="cd01300">
    <property type="entry name" value="YtcJ_like"/>
    <property type="match status" value="1"/>
</dbReference>
<dbReference type="Gene3D" id="2.30.40.10">
    <property type="entry name" value="Urease, subunit C, domain 1"/>
    <property type="match status" value="1"/>
</dbReference>
<dbReference type="SUPFAM" id="SSF51556">
    <property type="entry name" value="Metallo-dependent hydrolases"/>
    <property type="match status" value="1"/>
</dbReference>
<proteinExistence type="predicted"/>
<gene>
    <name evidence="2" type="ORF">J4H92_12475</name>
</gene>
<dbReference type="GO" id="GO:0016810">
    <property type="term" value="F:hydrolase activity, acting on carbon-nitrogen (but not peptide) bonds"/>
    <property type="evidence" value="ECO:0007669"/>
    <property type="project" value="InterPro"/>
</dbReference>
<dbReference type="AlphaFoldDB" id="A0A939MMT9"/>
<name>A0A939MMT9_9MICO</name>
<dbReference type="PANTHER" id="PTHR22642">
    <property type="entry name" value="IMIDAZOLONEPROPIONASE"/>
    <property type="match status" value="1"/>
</dbReference>
<dbReference type="InterPro" id="IPR032466">
    <property type="entry name" value="Metal_Hydrolase"/>
</dbReference>
<protein>
    <submittedName>
        <fullName evidence="2">Amidohydrolase</fullName>
    </submittedName>
</protein>
<comment type="caution">
    <text evidence="2">The sequence shown here is derived from an EMBL/GenBank/DDBJ whole genome shotgun (WGS) entry which is preliminary data.</text>
</comment>
<dbReference type="PANTHER" id="PTHR22642:SF2">
    <property type="entry name" value="PROTEIN LONG AFTER FAR-RED 3"/>
    <property type="match status" value="1"/>
</dbReference>
<dbReference type="EMBL" id="JAGDYM010000014">
    <property type="protein sequence ID" value="MBO1902760.1"/>
    <property type="molecule type" value="Genomic_DNA"/>
</dbReference>